<feature type="transmembrane region" description="Helical" evidence="1">
    <location>
        <begin position="6"/>
        <end position="27"/>
    </location>
</feature>
<evidence type="ECO:0000313" key="2">
    <source>
        <dbReference type="EMBL" id="SER54499.1"/>
    </source>
</evidence>
<reference evidence="2 3" key="1">
    <citation type="submission" date="2016-10" db="EMBL/GenBank/DDBJ databases">
        <authorList>
            <person name="de Groot N.N."/>
        </authorList>
    </citation>
    <scope>NUCLEOTIDE SEQUENCE [LARGE SCALE GENOMIC DNA]</scope>
    <source>
        <strain evidence="2 3">DSM 15827</strain>
    </source>
</reference>
<dbReference type="OrthoDB" id="9810874at2"/>
<dbReference type="PANTHER" id="PTHR35792">
    <property type="entry name" value="GENERAL STRESS PROTEIN"/>
    <property type="match status" value="1"/>
</dbReference>
<keyword evidence="1" id="KW-1133">Transmembrane helix</keyword>
<organism evidence="2 3">
    <name type="scientific">Granulicatella balaenopterae</name>
    <dbReference type="NCBI Taxonomy" id="137733"/>
    <lineage>
        <taxon>Bacteria</taxon>
        <taxon>Bacillati</taxon>
        <taxon>Bacillota</taxon>
        <taxon>Bacilli</taxon>
        <taxon>Lactobacillales</taxon>
        <taxon>Carnobacteriaceae</taxon>
        <taxon>Granulicatella</taxon>
    </lineage>
</organism>
<name>A0A1H9Q3H4_9LACT</name>
<dbReference type="Proteomes" id="UP000198556">
    <property type="component" value="Unassembled WGS sequence"/>
</dbReference>
<protein>
    <submittedName>
        <fullName evidence="2">Gas vesicle protein</fullName>
    </submittedName>
</protein>
<keyword evidence="3" id="KW-1185">Reference proteome</keyword>
<keyword evidence="1" id="KW-0472">Membrane</keyword>
<evidence type="ECO:0000313" key="3">
    <source>
        <dbReference type="Proteomes" id="UP000198556"/>
    </source>
</evidence>
<dbReference type="EMBL" id="FOGF01000085">
    <property type="protein sequence ID" value="SER54499.1"/>
    <property type="molecule type" value="Genomic_DNA"/>
</dbReference>
<accession>A0A1H9Q3H4</accession>
<keyword evidence="1" id="KW-0812">Transmembrane</keyword>
<dbReference type="InterPro" id="IPR024623">
    <property type="entry name" value="YtxH"/>
</dbReference>
<gene>
    <name evidence="2" type="ORF">SAMN05421767_1851</name>
</gene>
<evidence type="ECO:0000256" key="1">
    <source>
        <dbReference type="SAM" id="Phobius"/>
    </source>
</evidence>
<proteinExistence type="predicted"/>
<dbReference type="AlphaFoldDB" id="A0A1H9Q3H4"/>
<dbReference type="PANTHER" id="PTHR35792:SF1">
    <property type="entry name" value="SLL0268 PROTEIN"/>
    <property type="match status" value="1"/>
</dbReference>
<dbReference type="InterPro" id="IPR052928">
    <property type="entry name" value="Desiccation-related_membrane"/>
</dbReference>
<dbReference type="Pfam" id="PF12732">
    <property type="entry name" value="YtxH"/>
    <property type="match status" value="1"/>
</dbReference>
<dbReference type="STRING" id="137733.SAMN05421767_1851"/>
<sequence>MSKKTYGFVLGAMIGAASAAATALLLAPKSGKELREDLMAEADRVKSQMNDYSEFALEKGAEFSEVAKNATEDIRVNLKESATQLKDSVTNKVVSFKNEDDEPEEIETVIDLVDDVADRVAEEIKEEIQEEINE</sequence>
<dbReference type="RefSeq" id="WP_089748107.1">
    <property type="nucleotide sequence ID" value="NZ_FOGF01000085.1"/>
</dbReference>